<accession>B1X3P8</accession>
<dbReference type="EMBL" id="CP000815">
    <property type="protein sequence ID" value="ACB42567.1"/>
    <property type="molecule type" value="Genomic_DNA"/>
</dbReference>
<dbReference type="NCBIfam" id="NF038096">
    <property type="entry name" value="thylak_slr1796"/>
    <property type="match status" value="1"/>
</dbReference>
<dbReference type="InterPro" id="IPR036249">
    <property type="entry name" value="Thioredoxin-like_sf"/>
</dbReference>
<dbReference type="RefSeq" id="YP_002048777.1">
    <property type="nucleotide sequence ID" value="NC_011087.1"/>
</dbReference>
<dbReference type="AlphaFoldDB" id="B1X3P8"/>
<protein>
    <recommendedName>
        <fullName evidence="2">Thioredoxin domain-containing protein</fullName>
    </recommendedName>
</protein>
<dbReference type="InterPro" id="IPR048069">
    <property type="entry name" value="Thylak_slr1796"/>
</dbReference>
<keyword evidence="1" id="KW-0934">Plastid</keyword>
<geneLocation type="organellar chromatophore" evidence="1"/>
<proteinExistence type="predicted"/>
<evidence type="ECO:0008006" key="2">
    <source>
        <dbReference type="Google" id="ProtNLM"/>
    </source>
</evidence>
<reference evidence="1" key="1">
    <citation type="submission" date="2007-08" db="EMBL/GenBank/DDBJ databases">
        <authorList>
            <person name="Gloeckner G."/>
            <person name="Nowack E."/>
            <person name="Melkonian M."/>
        </authorList>
    </citation>
    <scope>NUCLEOTIDE SEQUENCE</scope>
</reference>
<evidence type="ECO:0000313" key="1">
    <source>
        <dbReference type="EMBL" id="ACB42567.1"/>
    </source>
</evidence>
<name>B1X3P8_PAUCH</name>
<dbReference type="GeneID" id="6481696"/>
<dbReference type="SUPFAM" id="SSF52833">
    <property type="entry name" value="Thioredoxin-like"/>
    <property type="match status" value="1"/>
</dbReference>
<sequence length="192" mass="21502">MVFSRSYLNYILDSIRRYRLMLIAVIVLTSTPVNAARTTNTYDGNIYALYAGNGSLIPPAISLSEALKSHRIVVMAFYLDDSAESKIFTPVLSELQRLWGRSIELIILPTDPLQWQDSTDPLQPAYYWRGRIPQILVIDNTGKILLDEEGQVPIELVNAAISDAAGRKPASDQSISRSISFNELNSELVFDH</sequence>
<organism evidence="1">
    <name type="scientific">Paulinella chromatophora</name>
    <dbReference type="NCBI Taxonomy" id="39717"/>
    <lineage>
        <taxon>Eukaryota</taxon>
        <taxon>Sar</taxon>
        <taxon>Rhizaria</taxon>
        <taxon>Cercozoa</taxon>
        <taxon>Imbricatea</taxon>
        <taxon>Silicofilosea</taxon>
        <taxon>Euglyphida</taxon>
        <taxon>Paulinellidae</taxon>
        <taxon>Paulinella</taxon>
    </lineage>
</organism>
<reference evidence="1" key="2">
    <citation type="journal article" date="2008" name="Curr. Biol.">
        <title>Chromatophore genome sequence of Paulinella sheds light on acquisition of photosynthesis by eukaryotes.</title>
        <authorList>
            <person name="Nowack E.C.M."/>
            <person name="Melkonian M."/>
            <person name="Gloeckner G."/>
        </authorList>
    </citation>
    <scope>NUCLEOTIDE SEQUENCE [LARGE SCALE GENOMIC DNA]</scope>
</reference>
<gene>
    <name evidence="1" type="ordered locus">PCC_0115</name>
</gene>